<accession>A0AAW8TXE7</accession>
<comment type="caution">
    <text evidence="1">The sequence shown here is derived from an EMBL/GenBank/DDBJ whole genome shotgun (WGS) entry which is preliminary data.</text>
</comment>
<proteinExistence type="predicted"/>
<dbReference type="AlphaFoldDB" id="A0AAW8TXE7"/>
<evidence type="ECO:0000313" key="2">
    <source>
        <dbReference type="Proteomes" id="UP001256711"/>
    </source>
</evidence>
<organism evidence="1 2">
    <name type="scientific">Enterococcus asini</name>
    <dbReference type="NCBI Taxonomy" id="57732"/>
    <lineage>
        <taxon>Bacteria</taxon>
        <taxon>Bacillati</taxon>
        <taxon>Bacillota</taxon>
        <taxon>Bacilli</taxon>
        <taxon>Lactobacillales</taxon>
        <taxon>Enterococcaceae</taxon>
        <taxon>Enterococcus</taxon>
    </lineage>
</organism>
<dbReference type="RefSeq" id="WP_181990945.1">
    <property type="nucleotide sequence ID" value="NZ_CABJBY010000011.1"/>
</dbReference>
<dbReference type="EMBL" id="JARQBJ010000002">
    <property type="protein sequence ID" value="MDT2809595.1"/>
    <property type="molecule type" value="Genomic_DNA"/>
</dbReference>
<gene>
    <name evidence="1" type="ORF">P7H43_03795</name>
</gene>
<name>A0AAW8TXE7_9ENTE</name>
<sequence>MKFLFFFALFFCAIAYLFYLLTRRSIKSVYAELEGTNKWLRKIRAVFKGIFQLIAY</sequence>
<reference evidence="1" key="1">
    <citation type="submission" date="2023-03" db="EMBL/GenBank/DDBJ databases">
        <authorList>
            <person name="Shen W."/>
            <person name="Cai J."/>
        </authorList>
    </citation>
    <scope>NUCLEOTIDE SEQUENCE</scope>
    <source>
        <strain evidence="1">B226-2</strain>
    </source>
</reference>
<evidence type="ECO:0000313" key="1">
    <source>
        <dbReference type="EMBL" id="MDT2809595.1"/>
    </source>
</evidence>
<dbReference type="Proteomes" id="UP001256711">
    <property type="component" value="Unassembled WGS sequence"/>
</dbReference>
<protein>
    <submittedName>
        <fullName evidence="1">Uncharacterized protein</fullName>
    </submittedName>
</protein>